<evidence type="ECO:0000256" key="2">
    <source>
        <dbReference type="ARBA" id="ARBA00022771"/>
    </source>
</evidence>
<dbReference type="InterPro" id="IPR036871">
    <property type="entry name" value="PX_dom_sf"/>
</dbReference>
<accession>A0A397A1G6</accession>
<dbReference type="GO" id="GO:0005737">
    <property type="term" value="C:cytoplasm"/>
    <property type="evidence" value="ECO:0007669"/>
    <property type="project" value="TreeGrafter"/>
</dbReference>
<dbReference type="GO" id="GO:0016567">
    <property type="term" value="P:protein ubiquitination"/>
    <property type="evidence" value="ECO:0007669"/>
    <property type="project" value="TreeGrafter"/>
</dbReference>
<feature type="non-terminal residue" evidence="7">
    <location>
        <position position="1"/>
    </location>
</feature>
<dbReference type="PROSITE" id="PS50195">
    <property type="entry name" value="PX"/>
    <property type="match status" value="1"/>
</dbReference>
<dbReference type="EMBL" id="QUSZ01009096">
    <property type="protein sequence ID" value="RHX99538.1"/>
    <property type="molecule type" value="Genomic_DNA"/>
</dbReference>
<dbReference type="SUPFAM" id="SSF57850">
    <property type="entry name" value="RING/U-box"/>
    <property type="match status" value="1"/>
</dbReference>
<feature type="domain" description="RING-type" evidence="5">
    <location>
        <begin position="208"/>
        <end position="253"/>
    </location>
</feature>
<dbReference type="Proteomes" id="UP000265427">
    <property type="component" value="Unassembled WGS sequence"/>
</dbReference>
<sequence length="260" mass="29448">PSQPNPFSNSHGMSTKVAQRLERAQQASLDAATVESTQVCRVGDMYSAVTFYKMDISFPRTQNKWSISKRYSDFFKLRRALGLMLKQTNRMHDTAWLPLKLVSEATTAAFPRRHLRNDTVAIIQERRIALKWFVHVLVKIMCSFPPDMKIHGTLMALHALLKEFLRFPDEQLHKDAKRTLAILALEDVVVASSSTTEIRTDGSSSDCCSICLGEWNEVEYADMRVVKLPCSHVFHEECVLDWLGVSSECPLCRTDGATPI</sequence>
<evidence type="ECO:0000313" key="9">
    <source>
        <dbReference type="Proteomes" id="UP000265427"/>
    </source>
</evidence>
<dbReference type="SMART" id="SM00184">
    <property type="entry name" value="RING"/>
    <property type="match status" value="1"/>
</dbReference>
<dbReference type="AlphaFoldDB" id="A0A397A1G6"/>
<organism evidence="7 9">
    <name type="scientific">Aphanomyces astaci</name>
    <name type="common">Crayfish plague agent</name>
    <dbReference type="NCBI Taxonomy" id="112090"/>
    <lineage>
        <taxon>Eukaryota</taxon>
        <taxon>Sar</taxon>
        <taxon>Stramenopiles</taxon>
        <taxon>Oomycota</taxon>
        <taxon>Saprolegniomycetes</taxon>
        <taxon>Saprolegniales</taxon>
        <taxon>Verrucalvaceae</taxon>
        <taxon>Aphanomyces</taxon>
    </lineage>
</organism>
<evidence type="ECO:0000256" key="3">
    <source>
        <dbReference type="ARBA" id="ARBA00022833"/>
    </source>
</evidence>
<dbReference type="InterPro" id="IPR001683">
    <property type="entry name" value="PX_dom"/>
</dbReference>
<dbReference type="VEuPathDB" id="FungiDB:H257_14269"/>
<dbReference type="InterPro" id="IPR013083">
    <property type="entry name" value="Znf_RING/FYVE/PHD"/>
</dbReference>
<protein>
    <recommendedName>
        <fullName evidence="11">RING-type domain-containing protein</fullName>
    </recommendedName>
</protein>
<evidence type="ECO:0000313" key="8">
    <source>
        <dbReference type="EMBL" id="RHY37272.1"/>
    </source>
</evidence>
<dbReference type="SUPFAM" id="SSF64268">
    <property type="entry name" value="PX domain"/>
    <property type="match status" value="1"/>
</dbReference>
<dbReference type="Gene3D" id="3.30.40.10">
    <property type="entry name" value="Zinc/RING finger domain, C3HC4 (zinc finger)"/>
    <property type="match status" value="1"/>
</dbReference>
<dbReference type="EMBL" id="QUTC01012229">
    <property type="protein sequence ID" value="RHY37272.1"/>
    <property type="molecule type" value="Genomic_DNA"/>
</dbReference>
<feature type="domain" description="PX" evidence="6">
    <location>
        <begin position="30"/>
        <end position="171"/>
    </location>
</feature>
<evidence type="ECO:0000259" key="5">
    <source>
        <dbReference type="PROSITE" id="PS50089"/>
    </source>
</evidence>
<keyword evidence="3" id="KW-0862">Zinc</keyword>
<dbReference type="GO" id="GO:0008270">
    <property type="term" value="F:zinc ion binding"/>
    <property type="evidence" value="ECO:0007669"/>
    <property type="project" value="UniProtKB-KW"/>
</dbReference>
<dbReference type="InterPro" id="IPR001841">
    <property type="entry name" value="Znf_RING"/>
</dbReference>
<evidence type="ECO:0008006" key="11">
    <source>
        <dbReference type="Google" id="ProtNLM"/>
    </source>
</evidence>
<dbReference type="PROSITE" id="PS50089">
    <property type="entry name" value="ZF_RING_2"/>
    <property type="match status" value="1"/>
</dbReference>
<dbReference type="PANTHER" id="PTHR15710">
    <property type="entry name" value="E3 UBIQUITIN-PROTEIN LIGASE PRAJA"/>
    <property type="match status" value="1"/>
</dbReference>
<dbReference type="Gene3D" id="3.30.1520.10">
    <property type="entry name" value="Phox-like domain"/>
    <property type="match status" value="1"/>
</dbReference>
<dbReference type="Pfam" id="PF13639">
    <property type="entry name" value="zf-RING_2"/>
    <property type="match status" value="1"/>
</dbReference>
<dbReference type="Proteomes" id="UP000265716">
    <property type="component" value="Unassembled WGS sequence"/>
</dbReference>
<dbReference type="Pfam" id="PF00787">
    <property type="entry name" value="PX"/>
    <property type="match status" value="1"/>
</dbReference>
<keyword evidence="1" id="KW-0479">Metal-binding</keyword>
<dbReference type="GO" id="GO:0061630">
    <property type="term" value="F:ubiquitin protein ligase activity"/>
    <property type="evidence" value="ECO:0007669"/>
    <property type="project" value="TreeGrafter"/>
</dbReference>
<dbReference type="PANTHER" id="PTHR15710:SF243">
    <property type="entry name" value="E3 UBIQUITIN-PROTEIN LIGASE PRAJA-2 ISOFORM X1"/>
    <property type="match status" value="1"/>
</dbReference>
<proteinExistence type="predicted"/>
<gene>
    <name evidence="7" type="ORF">DYB36_009439</name>
    <name evidence="8" type="ORF">DYB38_006714</name>
</gene>
<evidence type="ECO:0000256" key="1">
    <source>
        <dbReference type="ARBA" id="ARBA00022723"/>
    </source>
</evidence>
<keyword evidence="2 4" id="KW-0863">Zinc-finger</keyword>
<comment type="caution">
    <text evidence="7">The sequence shown here is derived from an EMBL/GenBank/DDBJ whole genome shotgun (WGS) entry which is preliminary data.</text>
</comment>
<evidence type="ECO:0000313" key="10">
    <source>
        <dbReference type="Proteomes" id="UP000265716"/>
    </source>
</evidence>
<evidence type="ECO:0000259" key="6">
    <source>
        <dbReference type="PROSITE" id="PS50195"/>
    </source>
</evidence>
<dbReference type="GO" id="GO:0035091">
    <property type="term" value="F:phosphatidylinositol binding"/>
    <property type="evidence" value="ECO:0007669"/>
    <property type="project" value="InterPro"/>
</dbReference>
<reference evidence="9 10" key="1">
    <citation type="submission" date="2018-08" db="EMBL/GenBank/DDBJ databases">
        <title>Aphanomyces genome sequencing and annotation.</title>
        <authorList>
            <person name="Minardi D."/>
            <person name="Oidtmann B."/>
            <person name="Van Der Giezen M."/>
            <person name="Studholme D.J."/>
        </authorList>
    </citation>
    <scope>NUCLEOTIDE SEQUENCE [LARGE SCALE GENOMIC DNA]</scope>
    <source>
        <strain evidence="7 9">Kv</strain>
        <strain evidence="8 10">SA</strain>
    </source>
</reference>
<name>A0A397A1G6_APHAT</name>
<dbReference type="CDD" id="cd06093">
    <property type="entry name" value="PX_domain"/>
    <property type="match status" value="1"/>
</dbReference>
<evidence type="ECO:0000256" key="4">
    <source>
        <dbReference type="PROSITE-ProRule" id="PRU00175"/>
    </source>
</evidence>
<evidence type="ECO:0000313" key="7">
    <source>
        <dbReference type="EMBL" id="RHX99538.1"/>
    </source>
</evidence>